<dbReference type="InterPro" id="IPR054579">
    <property type="entry name" value="GCE-like_dom"/>
</dbReference>
<keyword evidence="1" id="KW-0719">Serine esterase</keyword>
<gene>
    <name evidence="5" type="ORF">QEH52_02385</name>
</gene>
<comment type="caution">
    <text evidence="5">The sequence shown here is derived from an EMBL/GenBank/DDBJ whole genome shotgun (WGS) entry which is preliminary data.</text>
</comment>
<reference evidence="5 6" key="1">
    <citation type="submission" date="2023-04" db="EMBL/GenBank/DDBJ databases">
        <title>A novel bacteria isolated from coastal sediment.</title>
        <authorList>
            <person name="Liu X.-J."/>
            <person name="Du Z.-J."/>
        </authorList>
    </citation>
    <scope>NUCLEOTIDE SEQUENCE [LARGE SCALE GENOMIC DNA]</scope>
    <source>
        <strain evidence="5 6">SDUM461003</strain>
    </source>
</reference>
<keyword evidence="6" id="KW-1185">Reference proteome</keyword>
<dbReference type="Proteomes" id="UP001225316">
    <property type="component" value="Unassembled WGS sequence"/>
</dbReference>
<dbReference type="RefSeq" id="WP_308948382.1">
    <property type="nucleotide sequence ID" value="NZ_JARXHW010000003.1"/>
</dbReference>
<dbReference type="Pfam" id="PF22244">
    <property type="entry name" value="GCE_fung"/>
    <property type="match status" value="1"/>
</dbReference>
<dbReference type="EMBL" id="JARXHW010000003">
    <property type="protein sequence ID" value="MDQ8206339.1"/>
    <property type="molecule type" value="Genomic_DNA"/>
</dbReference>
<evidence type="ECO:0000259" key="4">
    <source>
        <dbReference type="Pfam" id="PF22244"/>
    </source>
</evidence>
<keyword evidence="2" id="KW-0732">Signal</keyword>
<evidence type="ECO:0000256" key="2">
    <source>
        <dbReference type="ARBA" id="ARBA00022729"/>
    </source>
</evidence>
<dbReference type="InterPro" id="IPR029058">
    <property type="entry name" value="AB_hydrolase_fold"/>
</dbReference>
<dbReference type="SUPFAM" id="SSF53474">
    <property type="entry name" value="alpha/beta-Hydrolases"/>
    <property type="match status" value="1"/>
</dbReference>
<keyword evidence="3" id="KW-0378">Hydrolase</keyword>
<evidence type="ECO:0000313" key="5">
    <source>
        <dbReference type="EMBL" id="MDQ8206339.1"/>
    </source>
</evidence>
<evidence type="ECO:0000256" key="3">
    <source>
        <dbReference type="ARBA" id="ARBA00022801"/>
    </source>
</evidence>
<organism evidence="5 6">
    <name type="scientific">Thalassobacterium maritimum</name>
    <dbReference type="NCBI Taxonomy" id="3041265"/>
    <lineage>
        <taxon>Bacteria</taxon>
        <taxon>Pseudomonadati</taxon>
        <taxon>Verrucomicrobiota</taxon>
        <taxon>Opitutia</taxon>
        <taxon>Puniceicoccales</taxon>
        <taxon>Coraliomargaritaceae</taxon>
        <taxon>Thalassobacterium</taxon>
    </lineage>
</organism>
<evidence type="ECO:0000256" key="1">
    <source>
        <dbReference type="ARBA" id="ARBA00022487"/>
    </source>
</evidence>
<protein>
    <recommendedName>
        <fullName evidence="4">4-O-methyl-glucuronoyl methylesterase-like domain-containing protein</fullName>
    </recommendedName>
</protein>
<name>A0ABU1AQ87_9BACT</name>
<dbReference type="Gene3D" id="3.40.50.1820">
    <property type="entry name" value="alpha/beta hydrolase"/>
    <property type="match status" value="1"/>
</dbReference>
<feature type="domain" description="4-O-methyl-glucuronoyl methylesterase-like" evidence="4">
    <location>
        <begin position="106"/>
        <end position="252"/>
    </location>
</feature>
<proteinExistence type="predicted"/>
<sequence length="315" mass="35131">MNLLLYLPQSANEQAVPVLLLLNFGGNHTIHSDPAIAITQGYLREKYRPAEEFRGKKAPRYPIEALLARGYGIATANYGDIDPDFHDGFENGIHSLFNAPSQRSGDAWGAVGAWAWGLSRFMDYLETDTDVDHSRVAVLGHSRLGKAALWAGAQDERFAMVISNNSGCTGAALSRHQKGESVAQVNKSFPHWFCENYKQHNDKESSLPVDQHMLIALMAPRPVYVASADRDLWADPEGEFLSCVHAAPVYKLFDLDGMQTEKMPASNQPINDGHIGYHVRQGEHDLTPYDWSCYMDFADKHWKASQQKDGKVISK</sequence>
<evidence type="ECO:0000313" key="6">
    <source>
        <dbReference type="Proteomes" id="UP001225316"/>
    </source>
</evidence>
<accession>A0ABU1AQ87</accession>